<evidence type="ECO:0000313" key="6">
    <source>
        <dbReference type="Proteomes" id="UP000177954"/>
    </source>
</evidence>
<dbReference type="InterPro" id="IPR013221">
    <property type="entry name" value="Mur_ligase_cen"/>
</dbReference>
<dbReference type="GO" id="GO:0051301">
    <property type="term" value="P:cell division"/>
    <property type="evidence" value="ECO:0007669"/>
    <property type="project" value="UniProtKB-KW"/>
</dbReference>
<dbReference type="Pfam" id="PF02875">
    <property type="entry name" value="Mur_ligase_C"/>
    <property type="match status" value="1"/>
</dbReference>
<dbReference type="STRING" id="1802129.A3J04_04250"/>
<dbReference type="InterPro" id="IPR036565">
    <property type="entry name" value="Mur-like_cat_sf"/>
</dbReference>
<dbReference type="UniPathway" id="UPA00219"/>
<dbReference type="Pfam" id="PF08245">
    <property type="entry name" value="Mur_ligase_M"/>
    <property type="match status" value="1"/>
</dbReference>
<evidence type="ECO:0000313" key="5">
    <source>
        <dbReference type="EMBL" id="OGZ56286.1"/>
    </source>
</evidence>
<protein>
    <recommendedName>
        <fullName evidence="7">UDP-N-acetylmuramyl-tripeptide synthetase</fullName>
    </recommendedName>
</protein>
<keyword evidence="2" id="KW-0961">Cell wall biogenesis/degradation</keyword>
<comment type="pathway">
    <text evidence="2">Cell wall biogenesis; peptidoglycan biosynthesis.</text>
</comment>
<dbReference type="InterPro" id="IPR005761">
    <property type="entry name" value="UDP-N-AcMur-Glu-dNH2Pim_ligase"/>
</dbReference>
<dbReference type="GO" id="GO:0071555">
    <property type="term" value="P:cell wall organization"/>
    <property type="evidence" value="ECO:0007669"/>
    <property type="project" value="UniProtKB-KW"/>
</dbReference>
<dbReference type="EMBL" id="MHNZ01000020">
    <property type="protein sequence ID" value="OGZ56286.1"/>
    <property type="molecule type" value="Genomic_DNA"/>
</dbReference>
<evidence type="ECO:0008006" key="7">
    <source>
        <dbReference type="Google" id="ProtNLM"/>
    </source>
</evidence>
<reference evidence="5 6" key="1">
    <citation type="journal article" date="2016" name="Nat. Commun.">
        <title>Thousands of microbial genomes shed light on interconnected biogeochemical processes in an aquifer system.</title>
        <authorList>
            <person name="Anantharaman K."/>
            <person name="Brown C.T."/>
            <person name="Hug L.A."/>
            <person name="Sharon I."/>
            <person name="Castelle C.J."/>
            <person name="Probst A.J."/>
            <person name="Thomas B.C."/>
            <person name="Singh A."/>
            <person name="Wilkins M.J."/>
            <person name="Karaoz U."/>
            <person name="Brodie E.L."/>
            <person name="Williams K.H."/>
            <person name="Hubbard S.S."/>
            <person name="Banfield J.F."/>
        </authorList>
    </citation>
    <scope>NUCLEOTIDE SEQUENCE [LARGE SCALE GENOMIC DNA]</scope>
</reference>
<dbReference type="GO" id="GO:0005737">
    <property type="term" value="C:cytoplasm"/>
    <property type="evidence" value="ECO:0007669"/>
    <property type="project" value="UniProtKB-SubCell"/>
</dbReference>
<accession>A0A1G2H1C1</accession>
<dbReference type="GO" id="GO:0008360">
    <property type="term" value="P:regulation of cell shape"/>
    <property type="evidence" value="ECO:0007669"/>
    <property type="project" value="UniProtKB-KW"/>
</dbReference>
<evidence type="ECO:0000259" key="4">
    <source>
        <dbReference type="Pfam" id="PF08245"/>
    </source>
</evidence>
<dbReference type="Proteomes" id="UP000177954">
    <property type="component" value="Unassembled WGS sequence"/>
</dbReference>
<dbReference type="AlphaFoldDB" id="A0A1G2H1C1"/>
<dbReference type="InterPro" id="IPR004101">
    <property type="entry name" value="Mur_ligase_C"/>
</dbReference>
<dbReference type="PANTHER" id="PTHR23135:SF4">
    <property type="entry name" value="UDP-N-ACETYLMURAMOYL-L-ALANYL-D-GLUTAMATE--2,6-DIAMINOPIMELATE LIGASE MURE HOMOLOG, CHLOROPLASTIC"/>
    <property type="match status" value="1"/>
</dbReference>
<dbReference type="GO" id="GO:0005524">
    <property type="term" value="F:ATP binding"/>
    <property type="evidence" value="ECO:0007669"/>
    <property type="project" value="InterPro"/>
</dbReference>
<proteinExistence type="inferred from homology"/>
<organism evidence="5 6">
    <name type="scientific">Candidatus Ryanbacteria bacterium RIFCSPLOWO2_02_FULL_47_14</name>
    <dbReference type="NCBI Taxonomy" id="1802129"/>
    <lineage>
        <taxon>Bacteria</taxon>
        <taxon>Candidatus Ryaniibacteriota</taxon>
    </lineage>
</organism>
<evidence type="ECO:0000256" key="1">
    <source>
        <dbReference type="ARBA" id="ARBA00005898"/>
    </source>
</evidence>
<keyword evidence="2" id="KW-0133">Cell shape</keyword>
<sequence>MAFIEKGKKSLGEQVRGSIKKIIPAPVFRVVQPVYHFFLAQVAAAFYRYPSRRMLIVGVTGTKGKTSTANFLWSCFTAGGYKTGLLSSAMICIGSRKIVNPYHMTMPGRFTLQQLLWQMVKEGCTHCVVEVTSEGIKQFRHIGIEFDCAIFTNLSPEHLSSHGGSFDKYQKTKGKLFASLSKKQAKILMGSVVPSAIIANADSPHASFFLAFPADKKITYGLNTSADIRGHSVKLIAKEGTEFFVGRERYLVRMWGAFHVSNALGALAAAQAYGVEDEAIRQGIGAVSVIPGRMEKIDAGQDFTVFVDYAHEAVSINASLEAAREYAGKDRRVIVLLGAEGGGRDKEKRPLMGDAAARLADFVIVSNVDPYDDDPMEIIEDITRAAESAGKERGKNLFVVEERREGIRKAFSLARTNDVVILEGKGSEQFICVRDKKIPWDDRTVAREELERLVGH</sequence>
<keyword evidence="2" id="KW-0132">Cell division</keyword>
<name>A0A1G2H1C1_9BACT</name>
<feature type="domain" description="Mur ligase C-terminal" evidence="3">
    <location>
        <begin position="292"/>
        <end position="426"/>
    </location>
</feature>
<dbReference type="NCBIfam" id="TIGR01085">
    <property type="entry name" value="murE"/>
    <property type="match status" value="1"/>
</dbReference>
<comment type="subcellular location">
    <subcellularLocation>
        <location evidence="2">Cytoplasm</location>
    </subcellularLocation>
</comment>
<comment type="similarity">
    <text evidence="1">Belongs to the MurCDEF family. MurE subfamily.</text>
</comment>
<gene>
    <name evidence="5" type="ORF">A3J04_04250</name>
</gene>
<dbReference type="PANTHER" id="PTHR23135">
    <property type="entry name" value="MUR LIGASE FAMILY MEMBER"/>
    <property type="match status" value="1"/>
</dbReference>
<dbReference type="GO" id="GO:0009252">
    <property type="term" value="P:peptidoglycan biosynthetic process"/>
    <property type="evidence" value="ECO:0007669"/>
    <property type="project" value="UniProtKB-UniPathway"/>
</dbReference>
<feature type="domain" description="Mur ligase central" evidence="4">
    <location>
        <begin position="59"/>
        <end position="270"/>
    </location>
</feature>
<dbReference type="Gene3D" id="3.40.1190.10">
    <property type="entry name" value="Mur-like, catalytic domain"/>
    <property type="match status" value="1"/>
</dbReference>
<keyword evidence="2" id="KW-0131">Cell cycle</keyword>
<dbReference type="GO" id="GO:0016881">
    <property type="term" value="F:acid-amino acid ligase activity"/>
    <property type="evidence" value="ECO:0007669"/>
    <property type="project" value="InterPro"/>
</dbReference>
<keyword evidence="2" id="KW-0573">Peptidoglycan synthesis</keyword>
<evidence type="ECO:0000259" key="3">
    <source>
        <dbReference type="Pfam" id="PF02875"/>
    </source>
</evidence>
<dbReference type="SUPFAM" id="SSF53244">
    <property type="entry name" value="MurD-like peptide ligases, peptide-binding domain"/>
    <property type="match status" value="1"/>
</dbReference>
<evidence type="ECO:0000256" key="2">
    <source>
        <dbReference type="RuleBase" id="RU004135"/>
    </source>
</evidence>
<dbReference type="Gene3D" id="3.90.190.20">
    <property type="entry name" value="Mur ligase, C-terminal domain"/>
    <property type="match status" value="1"/>
</dbReference>
<comment type="caution">
    <text evidence="5">The sequence shown here is derived from an EMBL/GenBank/DDBJ whole genome shotgun (WGS) entry which is preliminary data.</text>
</comment>
<dbReference type="SUPFAM" id="SSF53623">
    <property type="entry name" value="MurD-like peptide ligases, catalytic domain"/>
    <property type="match status" value="1"/>
</dbReference>
<dbReference type="InterPro" id="IPR036615">
    <property type="entry name" value="Mur_ligase_C_dom_sf"/>
</dbReference>